<dbReference type="AlphaFoldDB" id="A0A5P0YYR5"/>
<dbReference type="Proteomes" id="UP000517765">
    <property type="component" value="Unassembled WGS sequence"/>
</dbReference>
<accession>A0A5P0YYR5</accession>
<protein>
    <recommendedName>
        <fullName evidence="5">Peptidase MA-like domain-containing protein</fullName>
    </recommendedName>
</protein>
<reference evidence="4" key="2">
    <citation type="submission" date="2020-05" db="EMBL/GenBank/DDBJ databases">
        <title>Classification of alakaliphilic streptomycetes isolated from an alkaline soil next to Lonar Crater, India and a proposal for the recognition of Streptomyces alkaliterrae sp. nov.</title>
        <authorList>
            <person name="Golinska P."/>
        </authorList>
    </citation>
    <scope>NUCLEOTIDE SEQUENCE [LARGE SCALE GENOMIC DNA]</scope>
    <source>
        <strain evidence="4">OF8</strain>
    </source>
</reference>
<evidence type="ECO:0000313" key="4">
    <source>
        <dbReference type="Proteomes" id="UP000517765"/>
    </source>
</evidence>
<evidence type="ECO:0000313" key="3">
    <source>
        <dbReference type="Proteomes" id="UP000320857"/>
    </source>
</evidence>
<evidence type="ECO:0008006" key="5">
    <source>
        <dbReference type="Google" id="ProtNLM"/>
    </source>
</evidence>
<organism evidence="2 3">
    <name type="scientific">Streptomyces alkaliterrae</name>
    <dbReference type="NCBI Taxonomy" id="2213162"/>
    <lineage>
        <taxon>Bacteria</taxon>
        <taxon>Bacillati</taxon>
        <taxon>Actinomycetota</taxon>
        <taxon>Actinomycetes</taxon>
        <taxon>Kitasatosporales</taxon>
        <taxon>Streptomycetaceae</taxon>
        <taxon>Streptomyces</taxon>
    </lineage>
</organism>
<sequence>MAARSPLTGLDHAVAHLLDRQGAAVLSGDRAGYLDTVDTTDPADAAHHRRVFANLRRLPLAEWSHRVLTVRRTGARRAEAVAELRHRLGGYDHGPRTSLERLPLTWDDGRWRLAAKAPGIPRQLWEQGQMRLTRGRHSLVLTVGRPADERAALAREADLAVPRVAAAWPGPWTRRVVVLGPASLPNAAELLDGSPARYLGIAAVTSSEPRAAGPADRVVVNPEAYGTLDATGRQTVMTHETAHVATRAATTEHTPTWLSEGLADWIAHRGRTPDIRHAAPHLRAAALAGRLPERLPTDADFAFDGDPALLARAYEAGWLACRWTAERWGEARLARFYRAAGRPGPGALDRAARDVLGVDEREFTAHWRRWTARRLAD</sequence>
<name>A0A5P0YYR5_9ACTN</name>
<dbReference type="EMBL" id="JABJXA010000213">
    <property type="protein sequence ID" value="MBB1261811.1"/>
    <property type="molecule type" value="Genomic_DNA"/>
</dbReference>
<gene>
    <name evidence="2" type="ORF">FNX44_023035</name>
    <name evidence="1" type="ORF">H3147_23780</name>
</gene>
<dbReference type="Proteomes" id="UP000320857">
    <property type="component" value="Unassembled WGS sequence"/>
</dbReference>
<comment type="caution">
    <text evidence="2">The sequence shown here is derived from an EMBL/GenBank/DDBJ whole genome shotgun (WGS) entry which is preliminary data.</text>
</comment>
<reference evidence="1" key="3">
    <citation type="journal article" name="Syst. Appl. Microbiol.">
        <title>Streptomyces alkaliterrae sp. nov., isolated from an alkaline soil, and emended descriptions of Streptomyces alkaliphilus, Streptomyces calidiresistens and Streptomyces durbertensis.</title>
        <authorList>
            <person name="Swiecimska M."/>
            <person name="Golinska P."/>
            <person name="Nouioui I."/>
            <person name="Wypij M."/>
            <person name="Rai M."/>
            <person name="Sangal V."/>
            <person name="Goodfellow M."/>
        </authorList>
    </citation>
    <scope>NUCLEOTIDE SEQUENCE</scope>
    <source>
        <strain evidence="1">OF8</strain>
    </source>
</reference>
<proteinExistence type="predicted"/>
<reference evidence="2 3" key="1">
    <citation type="submission" date="2019-10" db="EMBL/GenBank/DDBJ databases">
        <title>Streptomyces sp. nov., a novel actinobacterium isolated from alkaline environment.</title>
        <authorList>
            <person name="Golinska P."/>
        </authorList>
    </citation>
    <scope>NUCLEOTIDE SEQUENCE [LARGE SCALE GENOMIC DNA]</scope>
    <source>
        <strain evidence="2 3">OF1</strain>
    </source>
</reference>
<keyword evidence="3" id="KW-1185">Reference proteome</keyword>
<dbReference type="EMBL" id="VJYK02000333">
    <property type="protein sequence ID" value="MQS04692.1"/>
    <property type="molecule type" value="Genomic_DNA"/>
</dbReference>
<evidence type="ECO:0000313" key="1">
    <source>
        <dbReference type="EMBL" id="MBB1261811.1"/>
    </source>
</evidence>
<evidence type="ECO:0000313" key="2">
    <source>
        <dbReference type="EMBL" id="MQS04692.1"/>
    </source>
</evidence>